<dbReference type="Proteomes" id="UP000255239">
    <property type="component" value="Unassembled WGS sequence"/>
</dbReference>
<evidence type="ECO:0000313" key="10">
    <source>
        <dbReference type="EMBL" id="STS84609.1"/>
    </source>
</evidence>
<dbReference type="EMBL" id="UAWQ01000018">
    <property type="protein sequence ID" value="SQC45749.1"/>
    <property type="molecule type" value="Genomic_DNA"/>
</dbReference>
<keyword evidence="1" id="KW-0472">Membrane</keyword>
<evidence type="ECO:0000313" key="29">
    <source>
        <dbReference type="Proteomes" id="UP000254141"/>
    </source>
</evidence>
<dbReference type="EMBL" id="UGLU01000001">
    <property type="protein sequence ID" value="STU53047.1"/>
    <property type="molecule type" value="Genomic_DNA"/>
</dbReference>
<dbReference type="EMBL" id="UGLJ01000002">
    <property type="protein sequence ID" value="STT95947.1"/>
    <property type="molecule type" value="Genomic_DNA"/>
</dbReference>
<dbReference type="Proteomes" id="UP000251721">
    <property type="component" value="Unassembled WGS sequence"/>
</dbReference>
<dbReference type="EMBL" id="UIXM01000004">
    <property type="protein sequence ID" value="SVS25263.1"/>
    <property type="molecule type" value="Genomic_DNA"/>
</dbReference>
<reference evidence="3 40" key="4">
    <citation type="submission" date="2019-07" db="EMBL/GenBank/DDBJ databases">
        <title>Genome sequence of OXA-232-producing Klebsiella pneumoniae ST23 from septicemic neonate.</title>
        <authorList>
            <person name="Mukherjee S."/>
            <person name="Naha S."/>
            <person name="Bhadury P."/>
            <person name="Basu S."/>
        </authorList>
    </citation>
    <scope>NUCLEOTIDE SEQUENCE [LARGE SCALE GENOMIC DNA]</scope>
    <source>
        <strain evidence="3 40">EN5275</strain>
    </source>
</reference>
<evidence type="ECO:0000313" key="27">
    <source>
        <dbReference type="Proteomes" id="UP000252603"/>
    </source>
</evidence>
<sequence length="35" mass="3679">MFTSIFMASGAARAAIAGVLLAALWLATWWAVTLP</sequence>
<evidence type="ECO:0000313" key="16">
    <source>
        <dbReference type="EMBL" id="SVS25263.1"/>
    </source>
</evidence>
<evidence type="ECO:0000313" key="2">
    <source>
        <dbReference type="EMBL" id="MRL35464.1"/>
    </source>
</evidence>
<evidence type="ECO:0000313" key="15">
    <source>
        <dbReference type="EMBL" id="STV54394.1"/>
    </source>
</evidence>
<protein>
    <submittedName>
        <fullName evidence="19">Uncharacterized protein</fullName>
    </submittedName>
</protein>
<evidence type="ECO:0000313" key="33">
    <source>
        <dbReference type="Proteomes" id="UP000255518"/>
    </source>
</evidence>
<dbReference type="EMBL" id="VINI01000029">
    <property type="protein sequence ID" value="MSS33982.1"/>
    <property type="molecule type" value="Genomic_DNA"/>
</dbReference>
<dbReference type="EMBL" id="FLDK01000005">
    <property type="protein sequence ID" value="SBH16685.1"/>
    <property type="molecule type" value="Genomic_DNA"/>
</dbReference>
<dbReference type="EMBL" id="WJWF01000006">
    <property type="protein sequence ID" value="MRL35464.1"/>
    <property type="molecule type" value="Genomic_DNA"/>
</dbReference>
<reference evidence="20 38" key="5">
    <citation type="submission" date="2019-08" db="EMBL/GenBank/DDBJ databases">
        <title>Phenotypic and genetic characterization of extended-spectrum b-lactamase-producing hypermucoviscous Klebsiella pneumoniae from Chile.</title>
        <authorList>
            <person name="Morales-Leon F."/>
            <person name="Caro C."/>
            <person name="Opazo-Capurro A."/>
            <person name="Lincopan N."/>
            <person name="Dominguez-Yevenes M."/>
            <person name="Lima C."/>
            <person name="Bello-Toledo H."/>
            <person name="Gonzalez-Rocha G."/>
        </authorList>
    </citation>
    <scope>NUCLEOTIDE SEQUENCE [LARGE SCALE GENOMIC DNA]</scope>
    <source>
        <strain evidence="20 38">UCO-494</strain>
    </source>
</reference>
<evidence type="ECO:0000313" key="20">
    <source>
        <dbReference type="EMBL" id="TYL81322.1"/>
    </source>
</evidence>
<evidence type="ECO:0000313" key="7">
    <source>
        <dbReference type="EMBL" id="SQC45749.1"/>
    </source>
</evidence>
<evidence type="ECO:0000313" key="14">
    <source>
        <dbReference type="EMBL" id="STV38182.1"/>
    </source>
</evidence>
<dbReference type="EMBL" id="UGKT01000001">
    <property type="protein sequence ID" value="STT05949.1"/>
    <property type="molecule type" value="Genomic_DNA"/>
</dbReference>
<organism evidence="19 34">
    <name type="scientific">Klebsiella pneumoniae</name>
    <dbReference type="NCBI Taxonomy" id="573"/>
    <lineage>
        <taxon>Bacteria</taxon>
        <taxon>Pseudomonadati</taxon>
        <taxon>Pseudomonadota</taxon>
        <taxon>Gammaproteobacteria</taxon>
        <taxon>Enterobacterales</taxon>
        <taxon>Enterobacteriaceae</taxon>
        <taxon>Klebsiella/Raoultella group</taxon>
        <taxon>Klebsiella</taxon>
        <taxon>Klebsiella pneumoniae complex</taxon>
    </lineage>
</organism>
<dbReference type="EMBL" id="PCFF01000001">
    <property type="protein sequence ID" value="PVU64615.1"/>
    <property type="molecule type" value="Genomic_DNA"/>
</dbReference>
<reference evidence="34 35" key="3">
    <citation type="submission" date="2018-08" db="EMBL/GenBank/DDBJ databases">
        <authorList>
            <consortium name="Pathogen Informatics"/>
        </authorList>
    </citation>
    <scope>NUCLEOTIDE SEQUENCE [LARGE SCALE GENOMIC DNA]</scope>
    <source>
        <strain evidence="9 27">4300STDY6470422</strain>
        <strain evidence="21 39">5012STDY7626430</strain>
        <strain evidence="17 37">EuSCAPE_AT029</strain>
        <strain evidence="16 36">EuSCAPE_GR114</strain>
        <strain evidence="19 34">EuSCAPE_HU047</strain>
        <strain evidence="18 35">EuSCAPE_IT093</strain>
        <strain evidence="5">K480</strain>
        <strain evidence="22">k480</strain>
    </source>
</reference>
<dbReference type="AlphaFoldDB" id="A0A0C7K6X4"/>
<dbReference type="Proteomes" id="UP000254938">
    <property type="component" value="Unassembled WGS sequence"/>
</dbReference>
<evidence type="ECO:0000256" key="1">
    <source>
        <dbReference type="SAM" id="Phobius"/>
    </source>
</evidence>
<evidence type="ECO:0000313" key="37">
    <source>
        <dbReference type="Proteomes" id="UP000259975"/>
    </source>
</evidence>
<reference evidence="2" key="6">
    <citation type="submission" date="2019-10" db="EMBL/GenBank/DDBJ databases">
        <title>Molecular typing, antibiotic resistance determination and virulence profiling for 36 multidrug-resistant clinical Klebsiella pneumoniae isolates using second- and third-generation sequencing.</title>
        <authorList>
            <person name="Shelenkov A."/>
            <person name="Mikhaylova Y."/>
            <person name="Yanushevich Y."/>
            <person name="Samoilov A."/>
            <person name="Petrova L."/>
            <person name="Fomina V."/>
            <person name="Gusarov V."/>
            <person name="Zamyatin M."/>
            <person name="Shagin D."/>
        </authorList>
    </citation>
    <scope>NUCLEOTIDE SEQUENCE [LARGE SCALE GENOMIC DNA]</scope>
    <source>
        <strain evidence="2">CriePir115</strain>
    </source>
</reference>
<dbReference type="EMBL" id="UASN01000017">
    <property type="protein sequence ID" value="SPX54675.1"/>
    <property type="molecule type" value="Genomic_DNA"/>
</dbReference>
<evidence type="ECO:0000313" key="28">
    <source>
        <dbReference type="Proteomes" id="UP000254103"/>
    </source>
</evidence>
<dbReference type="Proteomes" id="UP000254103">
    <property type="component" value="Unassembled WGS sequence"/>
</dbReference>
<dbReference type="Proteomes" id="UP000258253">
    <property type="component" value="Unassembled WGS sequence"/>
</dbReference>
<evidence type="ECO:0000313" key="24">
    <source>
        <dbReference type="Proteomes" id="UP000250675"/>
    </source>
</evidence>
<evidence type="ECO:0000313" key="8">
    <source>
        <dbReference type="EMBL" id="SQC86956.1"/>
    </source>
</evidence>
<dbReference type="Proteomes" id="UP000245817">
    <property type="component" value="Unassembled WGS sequence"/>
</dbReference>
<evidence type="ECO:0000313" key="40">
    <source>
        <dbReference type="Proteomes" id="UP000468995"/>
    </source>
</evidence>
<dbReference type="EMBL" id="UASO01000009">
    <property type="protein sequence ID" value="SQC86956.1"/>
    <property type="molecule type" value="Genomic_DNA"/>
</dbReference>
<evidence type="ECO:0000313" key="39">
    <source>
        <dbReference type="Proteomes" id="UP000376235"/>
    </source>
</evidence>
<evidence type="ECO:0000313" key="12">
    <source>
        <dbReference type="EMBL" id="STT95947.1"/>
    </source>
</evidence>
<evidence type="ECO:0000313" key="11">
    <source>
        <dbReference type="EMBL" id="STT05949.1"/>
    </source>
</evidence>
<dbReference type="Proteomes" id="UP000259497">
    <property type="component" value="Unassembled WGS sequence"/>
</dbReference>
<dbReference type="Proteomes" id="UP000259975">
    <property type="component" value="Unassembled WGS sequence"/>
</dbReference>
<evidence type="ECO:0000313" key="4">
    <source>
        <dbReference type="EMBL" id="PVU64615.1"/>
    </source>
</evidence>
<evidence type="ECO:0000313" key="17">
    <source>
        <dbReference type="EMBL" id="SXN32658.1"/>
    </source>
</evidence>
<reference evidence="24 25" key="2">
    <citation type="submission" date="2018-06" db="EMBL/GenBank/DDBJ databases">
        <authorList>
            <consortium name="Pathogen Informatics"/>
            <person name="Doyle S."/>
        </authorList>
    </citation>
    <scope>NUCLEOTIDE SEQUENCE [LARGE SCALE GENOMIC DNA]</scope>
    <source>
        <strain evidence="14 32">NCTC11679</strain>
        <strain evidence="11 33">NCTC13443</strain>
        <strain evidence="7 26">NCTC13465</strain>
        <strain evidence="13 29">NCTC5051</strain>
        <strain evidence="12 28">NCTC5052</strain>
        <strain evidence="15 30">NCTC5053</strain>
        <strain evidence="10 31">NCTC9140</strain>
        <strain evidence="6 25">NCTC9601</strain>
        <strain evidence="8 24">NCTC9645</strain>
    </source>
</reference>
<name>A0A0C7K6X4_KLEPN</name>
<dbReference type="Proteomes" id="UP000376235">
    <property type="component" value="Unassembled WGS sequence"/>
</dbReference>
<evidence type="ECO:0000313" key="30">
    <source>
        <dbReference type="Proteomes" id="UP000254387"/>
    </source>
</evidence>
<dbReference type="EMBL" id="UGMN01000004">
    <property type="protein sequence ID" value="STV54394.1"/>
    <property type="molecule type" value="Genomic_DNA"/>
</dbReference>
<evidence type="ECO:0000313" key="32">
    <source>
        <dbReference type="Proteomes" id="UP000255239"/>
    </source>
</evidence>
<dbReference type="EMBL" id="UGKQ01000007">
    <property type="protein sequence ID" value="STS84609.1"/>
    <property type="molecule type" value="Genomic_DNA"/>
</dbReference>
<evidence type="ECO:0000313" key="6">
    <source>
        <dbReference type="EMBL" id="SPX54675.1"/>
    </source>
</evidence>
<gene>
    <name evidence="4" type="ORF">CP554_01540</name>
    <name evidence="3" type="ORF">FME62_24845</name>
    <name evidence="20" type="ORF">FXN67_04065</name>
    <name evidence="2" type="ORF">GJJ18_08485</name>
    <name evidence="14" type="ORF">NCTC11679_01202</name>
    <name evidence="11" type="ORF">NCTC13443_05891</name>
    <name evidence="7" type="ORF">NCTC13465_04304</name>
    <name evidence="13" type="ORF">NCTC5051_04148</name>
    <name evidence="12" type="ORF">NCTC5052_04466</name>
    <name evidence="15" type="ORF">NCTC5053_05614</name>
    <name evidence="10" type="ORF">NCTC9140_06420</name>
    <name evidence="6" type="ORF">NCTC9601_01831</name>
    <name evidence="8" type="ORF">NCTC9645_05061</name>
    <name evidence="5" type="ORF">SAMEA2273558_02519</name>
    <name evidence="17" type="ORF">SAMEA3499901_03697</name>
    <name evidence="18" type="ORF">SAMEA3515122_02456</name>
    <name evidence="19" type="ORF">SAMEA3538828_03448</name>
    <name evidence="16" type="ORF">SAMEA3649733_01939</name>
    <name evidence="9" type="ORF">SAMEA4364603_03935</name>
    <name evidence="21" type="ORF">SAMEA4873632_03026</name>
</gene>
<evidence type="ECO:0000313" key="5">
    <source>
        <dbReference type="EMBL" id="SBH16685.1"/>
    </source>
</evidence>
<dbReference type="EMBL" id="UKGE01000015">
    <property type="protein sequence ID" value="SXN32658.1"/>
    <property type="molecule type" value="Genomic_DNA"/>
</dbReference>
<dbReference type="EMBL" id="UGMG01000001">
    <property type="protein sequence ID" value="STV38182.1"/>
    <property type="molecule type" value="Genomic_DNA"/>
</dbReference>
<evidence type="ECO:0000313" key="21">
    <source>
        <dbReference type="EMBL" id="VGK94899.1"/>
    </source>
</evidence>
<evidence type="ECO:0000313" key="31">
    <source>
        <dbReference type="Proteomes" id="UP000254938"/>
    </source>
</evidence>
<evidence type="ECO:0000313" key="35">
    <source>
        <dbReference type="Proteomes" id="UP000258673"/>
    </source>
</evidence>
<dbReference type="Proteomes" id="UP000254387">
    <property type="component" value="Unassembled WGS sequence"/>
</dbReference>
<dbReference type="Proteomes" id="UP000254141">
    <property type="component" value="Unassembled WGS sequence"/>
</dbReference>
<evidence type="ECO:0000313" key="18">
    <source>
        <dbReference type="EMBL" id="SYH31558.1"/>
    </source>
</evidence>
<dbReference type="Proteomes" id="UP000252603">
    <property type="component" value="Unassembled WGS sequence"/>
</dbReference>
<dbReference type="Proteomes" id="UP000258673">
    <property type="component" value="Unassembled WGS sequence"/>
</dbReference>
<evidence type="ECO:0000313" key="25">
    <source>
        <dbReference type="Proteomes" id="UP000251123"/>
    </source>
</evidence>
<keyword evidence="1" id="KW-1133">Transmembrane helix</keyword>
<keyword evidence="1" id="KW-0812">Transmembrane</keyword>
<dbReference type="Proteomes" id="UP000250675">
    <property type="component" value="Unassembled WGS sequence"/>
</dbReference>
<evidence type="ECO:0000313" key="22">
    <source>
        <dbReference type="Proteomes" id="UP000077826"/>
    </source>
</evidence>
<feature type="transmembrane region" description="Helical" evidence="1">
    <location>
        <begin position="12"/>
        <end position="32"/>
    </location>
</feature>
<dbReference type="EMBL" id="VSSY01000003">
    <property type="protein sequence ID" value="TYL81322.1"/>
    <property type="molecule type" value="Genomic_DNA"/>
</dbReference>
<evidence type="ECO:0000313" key="9">
    <source>
        <dbReference type="EMBL" id="SSK50410.1"/>
    </source>
</evidence>
<dbReference type="KEGG" id="kpx:PMK1_00512"/>
<evidence type="ECO:0000313" key="36">
    <source>
        <dbReference type="Proteomes" id="UP000259497"/>
    </source>
</evidence>
<accession>A0A0C7K6X4</accession>
<evidence type="ECO:0000313" key="38">
    <source>
        <dbReference type="Proteomes" id="UP000322977"/>
    </source>
</evidence>
<dbReference type="EMBL" id="UFEU01000011">
    <property type="protein sequence ID" value="SSK50410.1"/>
    <property type="molecule type" value="Genomic_DNA"/>
</dbReference>
<evidence type="ECO:0000313" key="3">
    <source>
        <dbReference type="EMBL" id="MSS33982.1"/>
    </source>
</evidence>
<dbReference type="EMBL" id="CAAHCC010000005">
    <property type="protein sequence ID" value="VGK94899.1"/>
    <property type="molecule type" value="Genomic_DNA"/>
</dbReference>
<evidence type="ECO:0000313" key="26">
    <source>
        <dbReference type="Proteomes" id="UP000251721"/>
    </source>
</evidence>
<evidence type="ECO:0000313" key="13">
    <source>
        <dbReference type="EMBL" id="STU53047.1"/>
    </source>
</evidence>
<dbReference type="Proteomes" id="UP000322977">
    <property type="component" value="Unassembled WGS sequence"/>
</dbReference>
<proteinExistence type="predicted"/>
<reference evidence="4 23" key="1">
    <citation type="submission" date="2017-09" db="EMBL/GenBank/DDBJ databases">
        <title>Molecular Epidemiology of Livestock-Associated Methicillin Resistant Staphylococcus aureus (LA-MRSA) and Extended-Spectrum Beta-Lactamase (ESBL)-Producing Enterobacteriaceae in Pigs and Exposed Workers in Cameroon and South Africa.</title>
        <authorList>
            <person name="Founou L."/>
            <person name="Founou R.C."/>
            <person name="Allam M."/>
            <person name="Ismail A."/>
            <person name="Essack S.Y."/>
        </authorList>
    </citation>
    <scope>NUCLEOTIDE SEQUENCE [LARGE SCALE GENOMIC DNA]</scope>
    <source>
        <strain evidence="4 23">HH516E4IA</strain>
    </source>
</reference>
<dbReference type="Proteomes" id="UP000255518">
    <property type="component" value="Unassembled WGS sequence"/>
</dbReference>
<dbReference type="Proteomes" id="UP000468995">
    <property type="component" value="Unassembled WGS sequence"/>
</dbReference>
<evidence type="ECO:0000313" key="19">
    <source>
        <dbReference type="EMBL" id="SYR42964.1"/>
    </source>
</evidence>
<dbReference type="EMBL" id="UKUT01000004">
    <property type="protein sequence ID" value="SYH31558.1"/>
    <property type="molecule type" value="Genomic_DNA"/>
</dbReference>
<dbReference type="Proteomes" id="UP000077826">
    <property type="component" value="Unassembled WGS sequence"/>
</dbReference>
<dbReference type="Proteomes" id="UP000251123">
    <property type="component" value="Unassembled WGS sequence"/>
</dbReference>
<evidence type="ECO:0000313" key="23">
    <source>
        <dbReference type="Proteomes" id="UP000245817"/>
    </source>
</evidence>
<evidence type="ECO:0000313" key="34">
    <source>
        <dbReference type="Proteomes" id="UP000258253"/>
    </source>
</evidence>
<dbReference type="EMBL" id="ULCI01000014">
    <property type="protein sequence ID" value="SYR42964.1"/>
    <property type="molecule type" value="Genomic_DNA"/>
</dbReference>